<proteinExistence type="predicted"/>
<evidence type="ECO:0000313" key="2">
    <source>
        <dbReference type="Proteomes" id="UP000267844"/>
    </source>
</evidence>
<dbReference type="NCBIfam" id="TIGR01200">
    <property type="entry name" value="GLPGLI"/>
    <property type="match status" value="1"/>
</dbReference>
<dbReference type="EMBL" id="RHPO01000016">
    <property type="protein sequence ID" value="RRT91359.1"/>
    <property type="molecule type" value="Genomic_DNA"/>
</dbReference>
<accession>A0A3R8SSZ7</accession>
<dbReference type="InterPro" id="IPR005901">
    <property type="entry name" value="GLPGLI"/>
</dbReference>
<sequence length="240" mass="27949">MKYILLLLFSVSVFGQEKFKVEYERRNFINLNDPNPESKRLREEMFSKPKYIALSVDANQCLSQEIERIDNSQGPKYSMKVLGGFKDLESFYDFDTNSKIIMREMDSKLYNISDSIATYKWSITRESKKIKGYDVRKAVAVDANFNIEAWYVPSIKSKCGPDEYNGLPGLLLELKKTSLKDENQYTTYKLESISIDDKLKLQKPTKGKVISTPEFDKIEKEYYQKIQENINKKTGVDKDD</sequence>
<dbReference type="AlphaFoldDB" id="A0A3R8SSZ7"/>
<dbReference type="Pfam" id="PF09697">
    <property type="entry name" value="Porph_ging"/>
    <property type="match status" value="1"/>
</dbReference>
<dbReference type="RefSeq" id="WP_125349935.1">
    <property type="nucleotide sequence ID" value="NZ_JAOPGB010000002.1"/>
</dbReference>
<comment type="caution">
    <text evidence="1">The sequence shown here is derived from an EMBL/GenBank/DDBJ whole genome shotgun (WGS) entry which is preliminary data.</text>
</comment>
<gene>
    <name evidence="1" type="ORF">EGI89_08995</name>
</gene>
<protein>
    <submittedName>
        <fullName evidence="1">GLPGLI family protein</fullName>
    </submittedName>
</protein>
<organism evidence="1 2">
    <name type="scientific">Empedobacter falsenii</name>
    <dbReference type="NCBI Taxonomy" id="343874"/>
    <lineage>
        <taxon>Bacteria</taxon>
        <taxon>Pseudomonadati</taxon>
        <taxon>Bacteroidota</taxon>
        <taxon>Flavobacteriia</taxon>
        <taxon>Flavobacteriales</taxon>
        <taxon>Weeksellaceae</taxon>
        <taxon>Empedobacter</taxon>
    </lineage>
</organism>
<dbReference type="Proteomes" id="UP000267844">
    <property type="component" value="Unassembled WGS sequence"/>
</dbReference>
<reference evidence="1 2" key="1">
    <citation type="submission" date="2018-10" db="EMBL/GenBank/DDBJ databases">
        <title>Transmission dynamics of multidrug resistant bacteria on intensive care unit surfaces.</title>
        <authorList>
            <person name="D'Souza A.W."/>
            <person name="Potter R.F."/>
            <person name="Wallace M."/>
            <person name="Shupe A."/>
            <person name="Patel S."/>
            <person name="Sun S."/>
            <person name="Gul D."/>
            <person name="Kwon J.H."/>
            <person name="Andleeb S."/>
            <person name="Burnham C.-A.D."/>
            <person name="Dantas G."/>
        </authorList>
    </citation>
    <scope>NUCLEOTIDE SEQUENCE [LARGE SCALE GENOMIC DNA]</scope>
    <source>
        <strain evidence="1 2">WF_348</strain>
    </source>
</reference>
<name>A0A3R8SSZ7_9FLAO</name>
<evidence type="ECO:0000313" key="1">
    <source>
        <dbReference type="EMBL" id="RRT91359.1"/>
    </source>
</evidence>